<sequence length="230" mass="25411">MLLWRLPRKETIGGRSYCPSCKHRLSPSDLIPIVSYLVLAGRCRYCRARIPIRYLAVELVCALTLSAYALWAGPLSVGVIFGAYIVLTLLGLLFFDLYYMILPDALMVPAIIIIAFYDIFAVPNSLEHFGAALLSALFFGIIYTASKGGWLGLGDVKLVFLIGLLLGYLLTYAAVVLAVWLGAAVGLTMVVSRRATMKNALPFGAFLCLTTLVFFIFRNEFSFPQTLFGW</sequence>
<feature type="transmembrane region" description="Helical" evidence="7">
    <location>
        <begin position="200"/>
        <end position="217"/>
    </location>
</feature>
<evidence type="ECO:0000256" key="6">
    <source>
        <dbReference type="ARBA" id="ARBA00023136"/>
    </source>
</evidence>
<feature type="domain" description="Prepilin type IV endopeptidase peptidase" evidence="8">
    <location>
        <begin position="85"/>
        <end position="187"/>
    </location>
</feature>
<comment type="caution">
    <text evidence="10">The sequence shown here is derived from an EMBL/GenBank/DDBJ whole genome shotgun (WGS) entry which is preliminary data.</text>
</comment>
<keyword evidence="5 7" id="KW-1133">Transmembrane helix</keyword>
<dbReference type="InterPro" id="IPR000045">
    <property type="entry name" value="Prepilin_IV_endopep_pep"/>
</dbReference>
<evidence type="ECO:0000256" key="4">
    <source>
        <dbReference type="ARBA" id="ARBA00022692"/>
    </source>
</evidence>
<keyword evidence="3" id="KW-1003">Cell membrane</keyword>
<name>A0A1F8GSK1_9BACT</name>
<evidence type="ECO:0000256" key="3">
    <source>
        <dbReference type="ARBA" id="ARBA00022475"/>
    </source>
</evidence>
<dbReference type="GO" id="GO:0005886">
    <property type="term" value="C:plasma membrane"/>
    <property type="evidence" value="ECO:0007669"/>
    <property type="project" value="UniProtKB-SubCell"/>
</dbReference>
<comment type="similarity">
    <text evidence="2">Belongs to the peptidase A24 family.</text>
</comment>
<dbReference type="InterPro" id="IPR010627">
    <property type="entry name" value="Prepilin_pept_A24_N"/>
</dbReference>
<gene>
    <name evidence="10" type="ORF">A2941_00900</name>
</gene>
<feature type="transmembrane region" description="Helical" evidence="7">
    <location>
        <begin position="158"/>
        <end position="180"/>
    </location>
</feature>
<protein>
    <recommendedName>
        <fullName evidence="12">Prepilin peptidase</fullName>
    </recommendedName>
</protein>
<dbReference type="PANTHER" id="PTHR30487:SF0">
    <property type="entry name" value="PREPILIN LEADER PEPTIDASE_N-METHYLTRANSFERASE-RELATED"/>
    <property type="match status" value="1"/>
</dbReference>
<dbReference type="GO" id="GO:0006465">
    <property type="term" value="P:signal peptide processing"/>
    <property type="evidence" value="ECO:0007669"/>
    <property type="project" value="TreeGrafter"/>
</dbReference>
<organism evidence="10 11">
    <name type="scientific">Candidatus Yanofskybacteria bacterium RIFCSPLOWO2_01_FULL_49_17</name>
    <dbReference type="NCBI Taxonomy" id="1802700"/>
    <lineage>
        <taxon>Bacteria</taxon>
        <taxon>Candidatus Yanofskyibacteriota</taxon>
    </lineage>
</organism>
<dbReference type="PANTHER" id="PTHR30487">
    <property type="entry name" value="TYPE 4 PREPILIN-LIKE PROTEINS LEADER PEPTIDE-PROCESSING ENZYME"/>
    <property type="match status" value="1"/>
</dbReference>
<evidence type="ECO:0000256" key="5">
    <source>
        <dbReference type="ARBA" id="ARBA00022989"/>
    </source>
</evidence>
<evidence type="ECO:0008006" key="12">
    <source>
        <dbReference type="Google" id="ProtNLM"/>
    </source>
</evidence>
<dbReference type="EMBL" id="MGKO01000011">
    <property type="protein sequence ID" value="OGN27419.1"/>
    <property type="molecule type" value="Genomic_DNA"/>
</dbReference>
<dbReference type="GO" id="GO:0004190">
    <property type="term" value="F:aspartic-type endopeptidase activity"/>
    <property type="evidence" value="ECO:0007669"/>
    <property type="project" value="InterPro"/>
</dbReference>
<dbReference type="Pfam" id="PF01478">
    <property type="entry name" value="Peptidase_A24"/>
    <property type="match status" value="1"/>
</dbReference>
<evidence type="ECO:0000259" key="8">
    <source>
        <dbReference type="Pfam" id="PF01478"/>
    </source>
</evidence>
<dbReference type="AlphaFoldDB" id="A0A1F8GSK1"/>
<evidence type="ECO:0000256" key="2">
    <source>
        <dbReference type="ARBA" id="ARBA00005801"/>
    </source>
</evidence>
<dbReference type="InterPro" id="IPR050882">
    <property type="entry name" value="Prepilin_peptidase/N-MTase"/>
</dbReference>
<evidence type="ECO:0000313" key="10">
    <source>
        <dbReference type="EMBL" id="OGN27419.1"/>
    </source>
</evidence>
<feature type="transmembrane region" description="Helical" evidence="7">
    <location>
        <begin position="77"/>
        <end position="98"/>
    </location>
</feature>
<evidence type="ECO:0000256" key="7">
    <source>
        <dbReference type="SAM" id="Phobius"/>
    </source>
</evidence>
<feature type="domain" description="Prepilin peptidase A24 N-terminal" evidence="9">
    <location>
        <begin position="2"/>
        <end position="69"/>
    </location>
</feature>
<reference evidence="10 11" key="1">
    <citation type="journal article" date="2016" name="Nat. Commun.">
        <title>Thousands of microbial genomes shed light on interconnected biogeochemical processes in an aquifer system.</title>
        <authorList>
            <person name="Anantharaman K."/>
            <person name="Brown C.T."/>
            <person name="Hug L.A."/>
            <person name="Sharon I."/>
            <person name="Castelle C.J."/>
            <person name="Probst A.J."/>
            <person name="Thomas B.C."/>
            <person name="Singh A."/>
            <person name="Wilkins M.J."/>
            <person name="Karaoz U."/>
            <person name="Brodie E.L."/>
            <person name="Williams K.H."/>
            <person name="Hubbard S.S."/>
            <person name="Banfield J.F."/>
        </authorList>
    </citation>
    <scope>NUCLEOTIDE SEQUENCE [LARGE SCALE GENOMIC DNA]</scope>
</reference>
<keyword evidence="6 7" id="KW-0472">Membrane</keyword>
<feature type="transmembrane region" description="Helical" evidence="7">
    <location>
        <begin position="105"/>
        <end position="122"/>
    </location>
</feature>
<feature type="transmembrane region" description="Helical" evidence="7">
    <location>
        <begin position="52"/>
        <end position="71"/>
    </location>
</feature>
<dbReference type="Proteomes" id="UP000178444">
    <property type="component" value="Unassembled WGS sequence"/>
</dbReference>
<dbReference type="Pfam" id="PF06750">
    <property type="entry name" value="A24_N_bact"/>
    <property type="match status" value="1"/>
</dbReference>
<evidence type="ECO:0000259" key="9">
    <source>
        <dbReference type="Pfam" id="PF06750"/>
    </source>
</evidence>
<dbReference type="Gene3D" id="1.20.120.1220">
    <property type="match status" value="1"/>
</dbReference>
<keyword evidence="4 7" id="KW-0812">Transmembrane</keyword>
<proteinExistence type="inferred from homology"/>
<evidence type="ECO:0000313" key="11">
    <source>
        <dbReference type="Proteomes" id="UP000178444"/>
    </source>
</evidence>
<feature type="transmembrane region" description="Helical" evidence="7">
    <location>
        <begin position="128"/>
        <end position="146"/>
    </location>
</feature>
<comment type="subcellular location">
    <subcellularLocation>
        <location evidence="1">Cell membrane</location>
        <topology evidence="1">Multi-pass membrane protein</topology>
    </subcellularLocation>
</comment>
<evidence type="ECO:0000256" key="1">
    <source>
        <dbReference type="ARBA" id="ARBA00004651"/>
    </source>
</evidence>
<accession>A0A1F8GSK1</accession>